<comment type="caution">
    <text evidence="2">The sequence shown here is derived from an EMBL/GenBank/DDBJ whole genome shotgun (WGS) entry which is preliminary data.</text>
</comment>
<reference evidence="2 3" key="1">
    <citation type="submission" date="2019-01" db="EMBL/GenBank/DDBJ databases">
        <title>Sequencing of cultivated peanut Arachis hypogaea provides insights into genome evolution and oil improvement.</title>
        <authorList>
            <person name="Chen X."/>
        </authorList>
    </citation>
    <scope>NUCLEOTIDE SEQUENCE [LARGE SCALE GENOMIC DNA]</scope>
    <source>
        <strain evidence="3">cv. Fuhuasheng</strain>
        <tissue evidence="2">Leaves</tissue>
    </source>
</reference>
<dbReference type="AlphaFoldDB" id="A0A445A4V9"/>
<accession>A0A445A4V9</accession>
<feature type="compositionally biased region" description="Basic residues" evidence="1">
    <location>
        <begin position="1"/>
        <end position="11"/>
    </location>
</feature>
<proteinExistence type="predicted"/>
<gene>
    <name evidence="2" type="ORF">Ahy_B03g066800</name>
</gene>
<protein>
    <submittedName>
        <fullName evidence="2">Uncharacterized protein</fullName>
    </submittedName>
</protein>
<feature type="region of interest" description="Disordered" evidence="1">
    <location>
        <begin position="1"/>
        <end position="25"/>
    </location>
</feature>
<dbReference type="Proteomes" id="UP000289738">
    <property type="component" value="Chromosome B03"/>
</dbReference>
<dbReference type="EMBL" id="SDMP01000013">
    <property type="protein sequence ID" value="RYR21493.1"/>
    <property type="molecule type" value="Genomic_DNA"/>
</dbReference>
<sequence length="25" mass="2687">MAPFLRCKHGRVSSIPTQKTSLATG</sequence>
<organism evidence="2 3">
    <name type="scientific">Arachis hypogaea</name>
    <name type="common">Peanut</name>
    <dbReference type="NCBI Taxonomy" id="3818"/>
    <lineage>
        <taxon>Eukaryota</taxon>
        <taxon>Viridiplantae</taxon>
        <taxon>Streptophyta</taxon>
        <taxon>Embryophyta</taxon>
        <taxon>Tracheophyta</taxon>
        <taxon>Spermatophyta</taxon>
        <taxon>Magnoliopsida</taxon>
        <taxon>eudicotyledons</taxon>
        <taxon>Gunneridae</taxon>
        <taxon>Pentapetalae</taxon>
        <taxon>rosids</taxon>
        <taxon>fabids</taxon>
        <taxon>Fabales</taxon>
        <taxon>Fabaceae</taxon>
        <taxon>Papilionoideae</taxon>
        <taxon>50 kb inversion clade</taxon>
        <taxon>dalbergioids sensu lato</taxon>
        <taxon>Dalbergieae</taxon>
        <taxon>Pterocarpus clade</taxon>
        <taxon>Arachis</taxon>
    </lineage>
</organism>
<feature type="compositionally biased region" description="Polar residues" evidence="1">
    <location>
        <begin position="14"/>
        <end position="25"/>
    </location>
</feature>
<evidence type="ECO:0000313" key="3">
    <source>
        <dbReference type="Proteomes" id="UP000289738"/>
    </source>
</evidence>
<evidence type="ECO:0000256" key="1">
    <source>
        <dbReference type="SAM" id="MobiDB-lite"/>
    </source>
</evidence>
<name>A0A445A4V9_ARAHY</name>
<evidence type="ECO:0000313" key="2">
    <source>
        <dbReference type="EMBL" id="RYR21493.1"/>
    </source>
</evidence>
<keyword evidence="3" id="KW-1185">Reference proteome</keyword>